<evidence type="ECO:0000313" key="2">
    <source>
        <dbReference type="Proteomes" id="UP000054217"/>
    </source>
</evidence>
<protein>
    <submittedName>
        <fullName evidence="1">Uncharacterized protein</fullName>
    </submittedName>
</protein>
<sequence>MSTLAGTVKIAGDIDFYEESGLSGLDPTNYIIVVFIHDVGFNGASTGGGYGSSTPWSEKELELIQSSDNNDHKEYLHLAGLQIVRFLVTFIASQSIPKYANEQKTGGTILIGWSLVLCSLDALTTEELRDLESYLRTVVYYGD</sequence>
<reference evidence="1 2" key="1">
    <citation type="submission" date="2014-04" db="EMBL/GenBank/DDBJ databases">
        <authorList>
            <consortium name="DOE Joint Genome Institute"/>
            <person name="Kuo A."/>
            <person name="Kohler A."/>
            <person name="Costa M.D."/>
            <person name="Nagy L.G."/>
            <person name="Floudas D."/>
            <person name="Copeland A."/>
            <person name="Barry K.W."/>
            <person name="Cichocki N."/>
            <person name="Veneault-Fourrey C."/>
            <person name="LaButti K."/>
            <person name="Lindquist E.A."/>
            <person name="Lipzen A."/>
            <person name="Lundell T."/>
            <person name="Morin E."/>
            <person name="Murat C."/>
            <person name="Sun H."/>
            <person name="Tunlid A."/>
            <person name="Henrissat B."/>
            <person name="Grigoriev I.V."/>
            <person name="Hibbett D.S."/>
            <person name="Martin F."/>
            <person name="Nordberg H.P."/>
            <person name="Cantor M.N."/>
            <person name="Hua S.X."/>
        </authorList>
    </citation>
    <scope>NUCLEOTIDE SEQUENCE [LARGE SCALE GENOMIC DNA]</scope>
    <source>
        <strain evidence="1 2">Marx 270</strain>
    </source>
</reference>
<gene>
    <name evidence="1" type="ORF">M404DRAFT_20603</name>
</gene>
<name>A0A0C3JPE1_PISTI</name>
<dbReference type="HOGENOM" id="CLU_1807007_0_0_1"/>
<dbReference type="EMBL" id="KN831950">
    <property type="protein sequence ID" value="KIO11078.1"/>
    <property type="molecule type" value="Genomic_DNA"/>
</dbReference>
<dbReference type="AlphaFoldDB" id="A0A0C3JPE1"/>
<proteinExistence type="predicted"/>
<reference evidence="2" key="2">
    <citation type="submission" date="2015-01" db="EMBL/GenBank/DDBJ databases">
        <title>Evolutionary Origins and Diversification of the Mycorrhizal Mutualists.</title>
        <authorList>
            <consortium name="DOE Joint Genome Institute"/>
            <consortium name="Mycorrhizal Genomics Consortium"/>
            <person name="Kohler A."/>
            <person name="Kuo A."/>
            <person name="Nagy L.G."/>
            <person name="Floudas D."/>
            <person name="Copeland A."/>
            <person name="Barry K.W."/>
            <person name="Cichocki N."/>
            <person name="Veneault-Fourrey C."/>
            <person name="LaButti K."/>
            <person name="Lindquist E.A."/>
            <person name="Lipzen A."/>
            <person name="Lundell T."/>
            <person name="Morin E."/>
            <person name="Murat C."/>
            <person name="Riley R."/>
            <person name="Ohm R."/>
            <person name="Sun H."/>
            <person name="Tunlid A."/>
            <person name="Henrissat B."/>
            <person name="Grigoriev I.V."/>
            <person name="Hibbett D.S."/>
            <person name="Martin F."/>
        </authorList>
    </citation>
    <scope>NUCLEOTIDE SEQUENCE [LARGE SCALE GENOMIC DNA]</scope>
    <source>
        <strain evidence="2">Marx 270</strain>
    </source>
</reference>
<evidence type="ECO:0000313" key="1">
    <source>
        <dbReference type="EMBL" id="KIO11078.1"/>
    </source>
</evidence>
<dbReference type="Proteomes" id="UP000054217">
    <property type="component" value="Unassembled WGS sequence"/>
</dbReference>
<keyword evidence="2" id="KW-1185">Reference proteome</keyword>
<organism evidence="1 2">
    <name type="scientific">Pisolithus tinctorius Marx 270</name>
    <dbReference type="NCBI Taxonomy" id="870435"/>
    <lineage>
        <taxon>Eukaryota</taxon>
        <taxon>Fungi</taxon>
        <taxon>Dikarya</taxon>
        <taxon>Basidiomycota</taxon>
        <taxon>Agaricomycotina</taxon>
        <taxon>Agaricomycetes</taxon>
        <taxon>Agaricomycetidae</taxon>
        <taxon>Boletales</taxon>
        <taxon>Sclerodermatineae</taxon>
        <taxon>Pisolithaceae</taxon>
        <taxon>Pisolithus</taxon>
    </lineage>
</organism>
<dbReference type="InParanoid" id="A0A0C3JPE1"/>
<accession>A0A0C3JPE1</accession>
<dbReference type="OrthoDB" id="3466517at2759"/>